<evidence type="ECO:0000259" key="1">
    <source>
        <dbReference type="PROSITE" id="PS51746"/>
    </source>
</evidence>
<evidence type="ECO:0000313" key="3">
    <source>
        <dbReference type="Proteomes" id="UP000236333"/>
    </source>
</evidence>
<dbReference type="PANTHER" id="PTHR47992">
    <property type="entry name" value="PROTEIN PHOSPHATASE"/>
    <property type="match status" value="1"/>
</dbReference>
<proteinExistence type="predicted"/>
<dbReference type="SUPFAM" id="SSF81606">
    <property type="entry name" value="PP2C-like"/>
    <property type="match status" value="1"/>
</dbReference>
<accession>A0A2J7ZIQ6</accession>
<feature type="domain" description="PPM-type phosphatase" evidence="1">
    <location>
        <begin position="3"/>
        <end position="256"/>
    </location>
</feature>
<dbReference type="InterPro" id="IPR001932">
    <property type="entry name" value="PPM-type_phosphatase-like_dom"/>
</dbReference>
<dbReference type="OrthoDB" id="10264738at2759"/>
<keyword evidence="3" id="KW-1185">Reference proteome</keyword>
<reference evidence="2 3" key="1">
    <citation type="journal article" date="2017" name="Mol. Biol. Evol.">
        <title>The 4-celled Tetrabaena socialis nuclear genome reveals the essential components for genetic control of cell number at the origin of multicellularity in the volvocine lineage.</title>
        <authorList>
            <person name="Featherston J."/>
            <person name="Arakaki Y."/>
            <person name="Hanschen E.R."/>
            <person name="Ferris P.J."/>
            <person name="Michod R.E."/>
            <person name="Olson B.J.S.C."/>
            <person name="Nozaki H."/>
            <person name="Durand P.M."/>
        </authorList>
    </citation>
    <scope>NUCLEOTIDE SEQUENCE [LARGE SCALE GENOMIC DNA]</scope>
    <source>
        <strain evidence="2 3">NIES-571</strain>
    </source>
</reference>
<dbReference type="Proteomes" id="UP000236333">
    <property type="component" value="Unassembled WGS sequence"/>
</dbReference>
<dbReference type="AlphaFoldDB" id="A0A2J7ZIQ6"/>
<dbReference type="PROSITE" id="PS51746">
    <property type="entry name" value="PPM_2"/>
    <property type="match status" value="1"/>
</dbReference>
<gene>
    <name evidence="2" type="ORF">TSOC_014040</name>
</gene>
<sequence length="266" mass="29090">MFTVSKCQCQGSREYQEDTHVSGSVGPKMQTAAVFDGHGGVELAKVCATHFLSYLSASLQRHNNDGVRALRESLSGIDQHAKAQMPTTTAGTTACAVLVSPTTIYSANVGDSGAILFSLVDNGKVFKLTEAHKPEVPSETDRILRGGGFVTPPHHTDGVHRVMGRLSVSRALGDYDMRPWVSDVPEFTQHMIGPHDQFVVLATDGVWDVMSANEVGWSIRNALKSGTHPHDALRQVLQESRLRGSGDNITLLLVDLRDPQKRFYYY</sequence>
<dbReference type="Gene3D" id="3.60.40.10">
    <property type="entry name" value="PPM-type phosphatase domain"/>
    <property type="match status" value="1"/>
</dbReference>
<comment type="caution">
    <text evidence="2">The sequence shown here is derived from an EMBL/GenBank/DDBJ whole genome shotgun (WGS) entry which is preliminary data.</text>
</comment>
<dbReference type="InterPro" id="IPR036457">
    <property type="entry name" value="PPM-type-like_dom_sf"/>
</dbReference>
<dbReference type="InterPro" id="IPR015655">
    <property type="entry name" value="PP2C"/>
</dbReference>
<organism evidence="2 3">
    <name type="scientific">Tetrabaena socialis</name>
    <dbReference type="NCBI Taxonomy" id="47790"/>
    <lineage>
        <taxon>Eukaryota</taxon>
        <taxon>Viridiplantae</taxon>
        <taxon>Chlorophyta</taxon>
        <taxon>core chlorophytes</taxon>
        <taxon>Chlorophyceae</taxon>
        <taxon>CS clade</taxon>
        <taxon>Chlamydomonadales</taxon>
        <taxon>Tetrabaenaceae</taxon>
        <taxon>Tetrabaena</taxon>
    </lineage>
</organism>
<dbReference type="EMBL" id="PGGS01001661">
    <property type="protein sequence ID" value="PNH00152.1"/>
    <property type="molecule type" value="Genomic_DNA"/>
</dbReference>
<dbReference type="CDD" id="cd00143">
    <property type="entry name" value="PP2Cc"/>
    <property type="match status" value="1"/>
</dbReference>
<dbReference type="SMART" id="SM00332">
    <property type="entry name" value="PP2Cc"/>
    <property type="match status" value="1"/>
</dbReference>
<evidence type="ECO:0000313" key="2">
    <source>
        <dbReference type="EMBL" id="PNH00152.1"/>
    </source>
</evidence>
<dbReference type="GO" id="GO:0004722">
    <property type="term" value="F:protein serine/threonine phosphatase activity"/>
    <property type="evidence" value="ECO:0007669"/>
    <property type="project" value="InterPro"/>
</dbReference>
<dbReference type="SMART" id="SM00331">
    <property type="entry name" value="PP2C_SIG"/>
    <property type="match status" value="1"/>
</dbReference>
<name>A0A2J7ZIQ6_9CHLO</name>
<dbReference type="Pfam" id="PF00481">
    <property type="entry name" value="PP2C"/>
    <property type="match status" value="1"/>
</dbReference>
<protein>
    <submittedName>
        <fullName evidence="2">Protein phosphatase 1B</fullName>
    </submittedName>
</protein>